<keyword evidence="2" id="KW-0472">Membrane</keyword>
<evidence type="ECO:0000256" key="2">
    <source>
        <dbReference type="SAM" id="Phobius"/>
    </source>
</evidence>
<dbReference type="InterPro" id="IPR006976">
    <property type="entry name" value="VanZ-like"/>
</dbReference>
<evidence type="ECO:0000313" key="5">
    <source>
        <dbReference type="Proteomes" id="UP001597475"/>
    </source>
</evidence>
<name>A0ABW5P752_9DEIO</name>
<keyword evidence="2" id="KW-0812">Transmembrane</keyword>
<organism evidence="4 5">
    <name type="scientific">Deinococcus taklimakanensis</name>
    <dbReference type="NCBI Taxonomy" id="536443"/>
    <lineage>
        <taxon>Bacteria</taxon>
        <taxon>Thermotogati</taxon>
        <taxon>Deinococcota</taxon>
        <taxon>Deinococci</taxon>
        <taxon>Deinococcales</taxon>
        <taxon>Deinococcaceae</taxon>
        <taxon>Deinococcus</taxon>
    </lineage>
</organism>
<dbReference type="NCBIfam" id="NF037970">
    <property type="entry name" value="vanZ_1"/>
    <property type="match status" value="1"/>
</dbReference>
<evidence type="ECO:0000313" key="4">
    <source>
        <dbReference type="EMBL" id="MFD2610057.1"/>
    </source>
</evidence>
<proteinExistence type="predicted"/>
<keyword evidence="5" id="KW-1185">Reference proteome</keyword>
<gene>
    <name evidence="4" type="ORF">ACFSR9_11510</name>
</gene>
<reference evidence="5" key="1">
    <citation type="journal article" date="2019" name="Int. J. Syst. Evol. Microbiol.">
        <title>The Global Catalogue of Microorganisms (GCM) 10K type strain sequencing project: providing services to taxonomists for standard genome sequencing and annotation.</title>
        <authorList>
            <consortium name="The Broad Institute Genomics Platform"/>
            <consortium name="The Broad Institute Genome Sequencing Center for Infectious Disease"/>
            <person name="Wu L."/>
            <person name="Ma J."/>
        </authorList>
    </citation>
    <scope>NUCLEOTIDE SEQUENCE [LARGE SCALE GENOMIC DNA]</scope>
    <source>
        <strain evidence="5">KCTC 33842</strain>
    </source>
</reference>
<protein>
    <submittedName>
        <fullName evidence="4">VanZ family protein</fullName>
    </submittedName>
</protein>
<feature type="transmembrane region" description="Helical" evidence="2">
    <location>
        <begin position="41"/>
        <end position="58"/>
    </location>
</feature>
<comment type="caution">
    <text evidence="4">The sequence shown here is derived from an EMBL/GenBank/DDBJ whole genome shotgun (WGS) entry which is preliminary data.</text>
</comment>
<evidence type="ECO:0000256" key="1">
    <source>
        <dbReference type="SAM" id="MobiDB-lite"/>
    </source>
</evidence>
<accession>A0ABW5P752</accession>
<feature type="domain" description="VanZ-like" evidence="3">
    <location>
        <begin position="51"/>
        <end position="107"/>
    </location>
</feature>
<dbReference type="RefSeq" id="WP_386845922.1">
    <property type="nucleotide sequence ID" value="NZ_JBHUMK010000049.1"/>
</dbReference>
<dbReference type="Pfam" id="PF04892">
    <property type="entry name" value="VanZ"/>
    <property type="match status" value="1"/>
</dbReference>
<dbReference type="Proteomes" id="UP001597475">
    <property type="component" value="Unassembled WGS sequence"/>
</dbReference>
<evidence type="ECO:0000259" key="3">
    <source>
        <dbReference type="Pfam" id="PF04892"/>
    </source>
</evidence>
<dbReference type="EMBL" id="JBHUMK010000049">
    <property type="protein sequence ID" value="MFD2610057.1"/>
    <property type="molecule type" value="Genomic_DNA"/>
</dbReference>
<sequence>MSRARRPGRWWLLSLMIMLGVWVLSGGSDTPGPPLRHPLDWLAHGLTYLALAYALTRATGRPMFALVFAAWYGALDEVHQAFVPGREAGLPDWLADLTGAWLGACLASRRETRDSAAPDGAADRAAQPHVPVLSDPAP</sequence>
<feature type="region of interest" description="Disordered" evidence="1">
    <location>
        <begin position="113"/>
        <end position="138"/>
    </location>
</feature>
<keyword evidence="2" id="KW-1133">Transmembrane helix</keyword>